<evidence type="ECO:0000313" key="1">
    <source>
        <dbReference type="Proteomes" id="UP000887579"/>
    </source>
</evidence>
<name>A0AC34GXM3_9BILA</name>
<protein>
    <submittedName>
        <fullName evidence="2">Uncharacterized protein</fullName>
    </submittedName>
</protein>
<evidence type="ECO:0000313" key="2">
    <source>
        <dbReference type="WBParaSite" id="ES5_v2.g9647.t1"/>
    </source>
</evidence>
<accession>A0AC34GXM3</accession>
<reference evidence="2" key="1">
    <citation type="submission" date="2022-11" db="UniProtKB">
        <authorList>
            <consortium name="WormBaseParasite"/>
        </authorList>
    </citation>
    <scope>IDENTIFICATION</scope>
</reference>
<sequence>MSYPPPNYYQIMGVSPDASEDSIKKAYRKLALKYHPDRNNGNLEAQEKFKRLQQANSIISDPEKREEYDLEKVLYQIALDRLLEERKAWRKDHPFGFIAKPQYNTDGTPNLFTWDCAIPGEKNTVWEGGLYKLKMMFQHGYPSTPPECRFEPPLIHPNVEPSGTVCFSFLDMNENPEHTFTIRQLLSDIQELLNNPNPACIVNAEAFDTYNNRRDELLDYLKYKQQTRTTFDGRIDSQVEPIGFIDGKPIWPRVIEKVKSPARLFFDDDNFAYQTGDSNLVDMIHEMDKAENYKRVLKFLERYTAT</sequence>
<proteinExistence type="predicted"/>
<organism evidence="1 2">
    <name type="scientific">Panagrolaimus sp. ES5</name>
    <dbReference type="NCBI Taxonomy" id="591445"/>
    <lineage>
        <taxon>Eukaryota</taxon>
        <taxon>Metazoa</taxon>
        <taxon>Ecdysozoa</taxon>
        <taxon>Nematoda</taxon>
        <taxon>Chromadorea</taxon>
        <taxon>Rhabditida</taxon>
        <taxon>Tylenchina</taxon>
        <taxon>Panagrolaimomorpha</taxon>
        <taxon>Panagrolaimoidea</taxon>
        <taxon>Panagrolaimidae</taxon>
        <taxon>Panagrolaimus</taxon>
    </lineage>
</organism>
<dbReference type="WBParaSite" id="ES5_v2.g9647.t1">
    <property type="protein sequence ID" value="ES5_v2.g9647.t1"/>
    <property type="gene ID" value="ES5_v2.g9647"/>
</dbReference>
<dbReference type="Proteomes" id="UP000887579">
    <property type="component" value="Unplaced"/>
</dbReference>